<gene>
    <name evidence="7" type="primary">hemC</name>
    <name evidence="10" type="ORF">SAMN04515671_0208</name>
</gene>
<dbReference type="Pfam" id="PF03900">
    <property type="entry name" value="Porphobil_deamC"/>
    <property type="match status" value="1"/>
</dbReference>
<feature type="domain" description="Porphobilinogen deaminase C-terminal" evidence="9">
    <location>
        <begin position="227"/>
        <end position="295"/>
    </location>
</feature>
<evidence type="ECO:0000313" key="10">
    <source>
        <dbReference type="EMBL" id="SDO22496.1"/>
    </source>
</evidence>
<dbReference type="Proteomes" id="UP000198741">
    <property type="component" value="Chromosome I"/>
</dbReference>
<evidence type="ECO:0000256" key="2">
    <source>
        <dbReference type="ARBA" id="ARBA00005638"/>
    </source>
</evidence>
<comment type="miscellaneous">
    <text evidence="7">The porphobilinogen subunits are added to the dipyrromethane group.</text>
</comment>
<dbReference type="FunFam" id="3.40.190.10:FF:000005">
    <property type="entry name" value="Porphobilinogen deaminase"/>
    <property type="match status" value="1"/>
</dbReference>
<dbReference type="GO" id="GO:0005737">
    <property type="term" value="C:cytoplasm"/>
    <property type="evidence" value="ECO:0007669"/>
    <property type="project" value="UniProtKB-UniRule"/>
</dbReference>
<comment type="subunit">
    <text evidence="3 7">Monomer.</text>
</comment>
<evidence type="ECO:0000256" key="7">
    <source>
        <dbReference type="HAMAP-Rule" id="MF_00260"/>
    </source>
</evidence>
<comment type="similarity">
    <text evidence="2 7">Belongs to the HMBS family.</text>
</comment>
<accession>A0A1H0HTI6</accession>
<dbReference type="HAMAP" id="MF_00260">
    <property type="entry name" value="Porphobil_deam"/>
    <property type="match status" value="1"/>
</dbReference>
<dbReference type="EMBL" id="LT629710">
    <property type="protein sequence ID" value="SDO22496.1"/>
    <property type="molecule type" value="Genomic_DNA"/>
</dbReference>
<keyword evidence="11" id="KW-1185">Reference proteome</keyword>
<dbReference type="STRING" id="1090615.SAMN04515671_0208"/>
<evidence type="ECO:0000256" key="5">
    <source>
        <dbReference type="ARBA" id="ARBA00023244"/>
    </source>
</evidence>
<comment type="function">
    <text evidence="1 7">Tetrapolymerization of the monopyrrole PBG into the hydroxymethylbilane pre-uroporphyrinogen in several discrete steps.</text>
</comment>
<feature type="modified residue" description="S-(dipyrrolylmethanemethyl)cysteine" evidence="7">
    <location>
        <position position="242"/>
    </location>
</feature>
<dbReference type="PANTHER" id="PTHR11557">
    <property type="entry name" value="PORPHOBILINOGEN DEAMINASE"/>
    <property type="match status" value="1"/>
</dbReference>
<dbReference type="EC" id="2.5.1.61" evidence="7"/>
<feature type="domain" description="Porphobilinogen deaminase N-terminal" evidence="8">
    <location>
        <begin position="5"/>
        <end position="207"/>
    </location>
</feature>
<proteinExistence type="inferred from homology"/>
<dbReference type="NCBIfam" id="TIGR00212">
    <property type="entry name" value="hemC"/>
    <property type="match status" value="1"/>
</dbReference>
<dbReference type="RefSeq" id="WP_090474150.1">
    <property type="nucleotide sequence ID" value="NZ_LT629710.1"/>
</dbReference>
<dbReference type="OrthoDB" id="9810298at2"/>
<sequence length="307" mass="30862">MTDHLRVGTRGSTLALAQSGLVADQLVAISGGTAELVRIRTQGDVNQGPLASIGGTGVFVIEVRSRLLAGDVDVIVHSLKDLPTAAADGLSLAAVPVREDPADALCARDGLTIDELPAGASVGTGSPRRAAQLLRLRPDLQVRPIRGNIDTRLGLVTSGTLDAVVLAAAGLSRIGRGAAITQRLDPNLMLPAPAQGALAVECRALDADGSWFAGALRTLDDGGTRAAVVAERTLLAALEAGCTAPVGAYATVSAGQLTLTGAVMAIDGSREIRSRISGPAGSAAELGAQLAAELIDDGAADLLSAAP</sequence>
<dbReference type="Gene3D" id="3.30.160.40">
    <property type="entry name" value="Porphobilinogen deaminase, C-terminal domain"/>
    <property type="match status" value="1"/>
</dbReference>
<dbReference type="GO" id="GO:0004418">
    <property type="term" value="F:hydroxymethylbilane synthase activity"/>
    <property type="evidence" value="ECO:0007669"/>
    <property type="project" value="UniProtKB-UniRule"/>
</dbReference>
<dbReference type="InterPro" id="IPR000860">
    <property type="entry name" value="HemC"/>
</dbReference>
<dbReference type="Pfam" id="PF01379">
    <property type="entry name" value="Porphobil_deam"/>
    <property type="match status" value="1"/>
</dbReference>
<evidence type="ECO:0000256" key="6">
    <source>
        <dbReference type="ARBA" id="ARBA00048169"/>
    </source>
</evidence>
<evidence type="ECO:0000256" key="4">
    <source>
        <dbReference type="ARBA" id="ARBA00022679"/>
    </source>
</evidence>
<dbReference type="InterPro" id="IPR022418">
    <property type="entry name" value="Porphobilinogen_deaminase_C"/>
</dbReference>
<organism evidence="10 11">
    <name type="scientific">Nakamurella panacisegetis</name>
    <dbReference type="NCBI Taxonomy" id="1090615"/>
    <lineage>
        <taxon>Bacteria</taxon>
        <taxon>Bacillati</taxon>
        <taxon>Actinomycetota</taxon>
        <taxon>Actinomycetes</taxon>
        <taxon>Nakamurellales</taxon>
        <taxon>Nakamurellaceae</taxon>
        <taxon>Nakamurella</taxon>
    </lineage>
</organism>
<dbReference type="PROSITE" id="PS00533">
    <property type="entry name" value="PORPHOBILINOGEN_DEAM"/>
    <property type="match status" value="1"/>
</dbReference>
<dbReference type="InterPro" id="IPR022417">
    <property type="entry name" value="Porphobilin_deaminase_N"/>
</dbReference>
<keyword evidence="5 7" id="KW-0627">Porphyrin biosynthesis</keyword>
<dbReference type="InterPro" id="IPR022419">
    <property type="entry name" value="Porphobilin_deaminase_cofac_BS"/>
</dbReference>
<comment type="cofactor">
    <cofactor evidence="7">
        <name>dipyrromethane</name>
        <dbReference type="ChEBI" id="CHEBI:60342"/>
    </cofactor>
    <text evidence="7">Binds 1 dipyrromethane group covalently.</text>
</comment>
<dbReference type="SUPFAM" id="SSF53850">
    <property type="entry name" value="Periplasmic binding protein-like II"/>
    <property type="match status" value="1"/>
</dbReference>
<dbReference type="SUPFAM" id="SSF54782">
    <property type="entry name" value="Porphobilinogen deaminase (hydroxymethylbilane synthase), C-terminal domain"/>
    <property type="match status" value="1"/>
</dbReference>
<keyword evidence="4 7" id="KW-0808">Transferase</keyword>
<evidence type="ECO:0000259" key="9">
    <source>
        <dbReference type="Pfam" id="PF03900"/>
    </source>
</evidence>
<evidence type="ECO:0000313" key="11">
    <source>
        <dbReference type="Proteomes" id="UP000198741"/>
    </source>
</evidence>
<evidence type="ECO:0000259" key="8">
    <source>
        <dbReference type="Pfam" id="PF01379"/>
    </source>
</evidence>
<dbReference type="AlphaFoldDB" id="A0A1H0HTI6"/>
<protein>
    <recommendedName>
        <fullName evidence="7">Porphobilinogen deaminase</fullName>
        <shortName evidence="7">PBG</shortName>
        <ecNumber evidence="7">2.5.1.61</ecNumber>
    </recommendedName>
    <alternativeName>
        <fullName evidence="7">Hydroxymethylbilane synthase</fullName>
        <shortName evidence="7">HMBS</shortName>
    </alternativeName>
    <alternativeName>
        <fullName evidence="7">Pre-uroporphyrinogen synthase</fullName>
    </alternativeName>
</protein>
<comment type="catalytic activity">
    <reaction evidence="6 7">
        <text>4 porphobilinogen + H2O = hydroxymethylbilane + 4 NH4(+)</text>
        <dbReference type="Rhea" id="RHEA:13185"/>
        <dbReference type="ChEBI" id="CHEBI:15377"/>
        <dbReference type="ChEBI" id="CHEBI:28938"/>
        <dbReference type="ChEBI" id="CHEBI:57845"/>
        <dbReference type="ChEBI" id="CHEBI:58126"/>
        <dbReference type="EC" id="2.5.1.61"/>
    </reaction>
</comment>
<name>A0A1H0HTI6_9ACTN</name>
<reference evidence="10 11" key="1">
    <citation type="submission" date="2016-10" db="EMBL/GenBank/DDBJ databases">
        <authorList>
            <person name="de Groot N.N."/>
        </authorList>
    </citation>
    <scope>NUCLEOTIDE SEQUENCE [LARGE SCALE GENOMIC DNA]</scope>
    <source>
        <strain evidence="11">P4-7,KCTC 19426,CECT 7604</strain>
    </source>
</reference>
<dbReference type="PRINTS" id="PR00151">
    <property type="entry name" value="PORPHBDMNASE"/>
</dbReference>
<evidence type="ECO:0000256" key="1">
    <source>
        <dbReference type="ARBA" id="ARBA00002869"/>
    </source>
</evidence>
<dbReference type="Gene3D" id="3.40.190.10">
    <property type="entry name" value="Periplasmic binding protein-like II"/>
    <property type="match status" value="2"/>
</dbReference>
<dbReference type="InterPro" id="IPR036803">
    <property type="entry name" value="Porphobilinogen_deaminase_C_sf"/>
</dbReference>
<dbReference type="PIRSF" id="PIRSF001438">
    <property type="entry name" value="4pyrrol_synth_OHMeBilane_synth"/>
    <property type="match status" value="1"/>
</dbReference>
<evidence type="ECO:0000256" key="3">
    <source>
        <dbReference type="ARBA" id="ARBA00011245"/>
    </source>
</evidence>
<dbReference type="PANTHER" id="PTHR11557:SF0">
    <property type="entry name" value="PORPHOBILINOGEN DEAMINASE"/>
    <property type="match status" value="1"/>
</dbReference>
<dbReference type="GO" id="GO:0006782">
    <property type="term" value="P:protoporphyrinogen IX biosynthetic process"/>
    <property type="evidence" value="ECO:0007669"/>
    <property type="project" value="UniProtKB-UniRule"/>
</dbReference>